<dbReference type="AlphaFoldDB" id="A0A1V9YU72"/>
<keyword evidence="3" id="KW-0808">Transferase</keyword>
<dbReference type="EMBL" id="JNBR01000840">
    <property type="protein sequence ID" value="OQR89374.1"/>
    <property type="molecule type" value="Genomic_DNA"/>
</dbReference>
<feature type="transmembrane region" description="Helical" evidence="1">
    <location>
        <begin position="217"/>
        <end position="240"/>
    </location>
</feature>
<feature type="transmembrane region" description="Helical" evidence="1">
    <location>
        <begin position="270"/>
        <end position="289"/>
    </location>
</feature>
<sequence>MDALCMDRTLENIPGEKCLGTQTWPILPSTLEELFINATLDFSTPDESIPPALASLTVITSMQLTNVPVTLTHLPNTLTNLSLLLTRTRANAPLNLANTDFSSLKSLRLSGITSFTNVTLSTNLTTFDCTSCKLAGLVVDEATYATLRTLRPMDSTGVGYRLGAVSMTNTTCARQQGALLPLWTNTTFVACVVGAVAPSTSSSTAILSEVLRSNDTATVVVVVFVLLATAIAGAAALYLFQRRRSRRDAAFAAAVGLGELQLHRILAKDILVGASVAVGAISSIWLGTYHGSPVAIKRLTSQNDAAVTRFISEMHLVAKLESPYLVAVFGVSWTSWTDLQVIMECMDRGDLQQYLRHTVPVKFPWELKARCIQHIVYGLVYLHSLQPPVLHRNLTSTKVLLDSVNGTKLAVFRVARKADDDTALTKGLGTYQWMAPEVLVQAQYAEPADIYSFGVILSELSTHKTPYEEVVEPESRQLLTMPAVMAKVVMGELAPTLDEDAPQWVHDVARECLALDTNERPTALELAMRLNALLDQYNLKAK</sequence>
<dbReference type="PANTHER" id="PTHR44329:SF214">
    <property type="entry name" value="PROTEIN KINASE DOMAIN-CONTAINING PROTEIN"/>
    <property type="match status" value="1"/>
</dbReference>
<comment type="caution">
    <text evidence="3">The sequence shown here is derived from an EMBL/GenBank/DDBJ whole genome shotgun (WGS) entry which is preliminary data.</text>
</comment>
<evidence type="ECO:0000259" key="2">
    <source>
        <dbReference type="PROSITE" id="PS50011"/>
    </source>
</evidence>
<dbReference type="GO" id="GO:0005524">
    <property type="term" value="F:ATP binding"/>
    <property type="evidence" value="ECO:0007669"/>
    <property type="project" value="InterPro"/>
</dbReference>
<keyword evidence="4" id="KW-1185">Reference proteome</keyword>
<dbReference type="InterPro" id="IPR011009">
    <property type="entry name" value="Kinase-like_dom_sf"/>
</dbReference>
<dbReference type="SUPFAM" id="SSF56112">
    <property type="entry name" value="Protein kinase-like (PK-like)"/>
    <property type="match status" value="1"/>
</dbReference>
<dbReference type="SUPFAM" id="SSF52047">
    <property type="entry name" value="RNI-like"/>
    <property type="match status" value="1"/>
</dbReference>
<evidence type="ECO:0000313" key="4">
    <source>
        <dbReference type="Proteomes" id="UP000243579"/>
    </source>
</evidence>
<dbReference type="Gene3D" id="3.30.200.20">
    <property type="entry name" value="Phosphorylase Kinase, domain 1"/>
    <property type="match status" value="1"/>
</dbReference>
<gene>
    <name evidence="3" type="ORF">ACHHYP_06321</name>
</gene>
<dbReference type="OrthoDB" id="4062651at2759"/>
<dbReference type="InterPro" id="IPR051681">
    <property type="entry name" value="Ser/Thr_Kinases-Pseudokinases"/>
</dbReference>
<feature type="domain" description="Protein kinase" evidence="2">
    <location>
        <begin position="270"/>
        <end position="534"/>
    </location>
</feature>
<protein>
    <submittedName>
        <fullName evidence="3">Protein kinase</fullName>
    </submittedName>
</protein>
<keyword evidence="1" id="KW-0812">Transmembrane</keyword>
<dbReference type="GO" id="GO:0004674">
    <property type="term" value="F:protein serine/threonine kinase activity"/>
    <property type="evidence" value="ECO:0007669"/>
    <property type="project" value="TreeGrafter"/>
</dbReference>
<keyword evidence="1" id="KW-0472">Membrane</keyword>
<dbReference type="Proteomes" id="UP000243579">
    <property type="component" value="Unassembled WGS sequence"/>
</dbReference>
<keyword evidence="1" id="KW-1133">Transmembrane helix</keyword>
<proteinExistence type="predicted"/>
<feature type="transmembrane region" description="Helical" evidence="1">
    <location>
        <begin position="177"/>
        <end position="197"/>
    </location>
</feature>
<organism evidence="3 4">
    <name type="scientific">Achlya hypogyna</name>
    <name type="common">Oomycete</name>
    <name type="synonym">Protoachlya hypogyna</name>
    <dbReference type="NCBI Taxonomy" id="1202772"/>
    <lineage>
        <taxon>Eukaryota</taxon>
        <taxon>Sar</taxon>
        <taxon>Stramenopiles</taxon>
        <taxon>Oomycota</taxon>
        <taxon>Saprolegniomycetes</taxon>
        <taxon>Saprolegniales</taxon>
        <taxon>Achlyaceae</taxon>
        <taxon>Achlya</taxon>
    </lineage>
</organism>
<dbReference type="PROSITE" id="PS50011">
    <property type="entry name" value="PROTEIN_KINASE_DOM"/>
    <property type="match status" value="1"/>
</dbReference>
<evidence type="ECO:0000256" key="1">
    <source>
        <dbReference type="SAM" id="Phobius"/>
    </source>
</evidence>
<accession>A0A1V9YU72</accession>
<reference evidence="3 4" key="1">
    <citation type="journal article" date="2014" name="Genome Biol. Evol.">
        <title>The secreted proteins of Achlya hypogyna and Thraustotheca clavata identify the ancestral oomycete secretome and reveal gene acquisitions by horizontal gene transfer.</title>
        <authorList>
            <person name="Misner I."/>
            <person name="Blouin N."/>
            <person name="Leonard G."/>
            <person name="Richards T.A."/>
            <person name="Lane C.E."/>
        </authorList>
    </citation>
    <scope>NUCLEOTIDE SEQUENCE [LARGE SCALE GENOMIC DNA]</scope>
    <source>
        <strain evidence="3 4">ATCC 48635</strain>
    </source>
</reference>
<dbReference type="STRING" id="1202772.A0A1V9YU72"/>
<keyword evidence="3" id="KW-0418">Kinase</keyword>
<name>A0A1V9YU72_ACHHY</name>
<dbReference type="Gene3D" id="1.10.510.10">
    <property type="entry name" value="Transferase(Phosphotransferase) domain 1"/>
    <property type="match status" value="1"/>
</dbReference>
<dbReference type="InterPro" id="IPR000719">
    <property type="entry name" value="Prot_kinase_dom"/>
</dbReference>
<dbReference type="Pfam" id="PF07714">
    <property type="entry name" value="PK_Tyr_Ser-Thr"/>
    <property type="match status" value="1"/>
</dbReference>
<dbReference type="PANTHER" id="PTHR44329">
    <property type="entry name" value="SERINE/THREONINE-PROTEIN KINASE TNNI3K-RELATED"/>
    <property type="match status" value="1"/>
</dbReference>
<dbReference type="InterPro" id="IPR001245">
    <property type="entry name" value="Ser-Thr/Tyr_kinase_cat_dom"/>
</dbReference>
<evidence type="ECO:0000313" key="3">
    <source>
        <dbReference type="EMBL" id="OQR89374.1"/>
    </source>
</evidence>